<dbReference type="InterPro" id="IPR018120">
    <property type="entry name" value="Glyco_hydro_1_AS"/>
</dbReference>
<keyword evidence="7" id="KW-0119">Carbohydrate metabolism</keyword>
<dbReference type="Gene3D" id="3.20.20.80">
    <property type="entry name" value="Glycosidases"/>
    <property type="match status" value="1"/>
</dbReference>
<dbReference type="PROSITE" id="PS00572">
    <property type="entry name" value="GLYCOSYL_HYDROL_F1_1"/>
    <property type="match status" value="1"/>
</dbReference>
<keyword evidence="9" id="KW-0624">Polysaccharide degradation</keyword>
<comment type="similarity">
    <text evidence="3 13">Belongs to the glycosyl hydrolase 1 family.</text>
</comment>
<feature type="active site" description="Nucleophile" evidence="10 12">
    <location>
        <position position="348"/>
    </location>
</feature>
<dbReference type="SUPFAM" id="SSF51445">
    <property type="entry name" value="(Trans)glycosidases"/>
    <property type="match status" value="1"/>
</dbReference>
<sequence length="437" mass="51875">MFEKDFEWGVSTSAYQIEGAWKKDGKGISIWDEFSHQINHIKNDENGDIACNHYELYPEDFKIMKDLGIKNYRMSLSWTRIMPDGVNINQKGIIFYKKLFEEMKKNGIKPFVTLYHWDLPYELQKIGGWENPNISDIFENYAKICFENFSEYVDKWITINEPWVIVNGGYVGGDMPPAVKDRKRSLIVSHNLNLSHAKAYKIYKKMNYKGKIGITLNLVPIYPYSKDKKDLESAEIYDEFFNKWYIYPIFKGYYPKKISQIYKEKLNLNSFPEDELNYIKNTSDFLGINYYMRTIIKYSSENKLFNTEPVEIGGEYTEMKWEVYPEGLYKLLKDLSKEFPKMPLYITENGAAYQDEIENGEIHDIRRLNYIKEHIDVIKKAKENNINLKGYYLWSFLDNFEWSAGYSKRFGIVYIDYKTQKRIVKDSGKFYSSIIKK</sequence>
<dbReference type="FunFam" id="3.20.20.80:FF:000004">
    <property type="entry name" value="Beta-glucosidase 6-phospho-beta-glucosidase"/>
    <property type="match status" value="1"/>
</dbReference>
<evidence type="ECO:0000256" key="13">
    <source>
        <dbReference type="RuleBase" id="RU361175"/>
    </source>
</evidence>
<dbReference type="PROSITE" id="PS00653">
    <property type="entry name" value="GLYCOSYL_HYDROL_F1_2"/>
    <property type="match status" value="1"/>
</dbReference>
<evidence type="ECO:0000256" key="4">
    <source>
        <dbReference type="ARBA" id="ARBA00012744"/>
    </source>
</evidence>
<evidence type="ECO:0000256" key="6">
    <source>
        <dbReference type="ARBA" id="ARBA00023001"/>
    </source>
</evidence>
<feature type="binding site" evidence="11">
    <location>
        <position position="394"/>
    </location>
    <ligand>
        <name>substrate</name>
    </ligand>
</feature>
<evidence type="ECO:0000313" key="14">
    <source>
        <dbReference type="EMBL" id="PWJ89648.1"/>
    </source>
</evidence>
<feature type="binding site" evidence="11">
    <location>
        <begin position="401"/>
        <end position="402"/>
    </location>
    <ligand>
        <name>substrate</name>
    </ligand>
</feature>
<keyword evidence="15" id="KW-1185">Reference proteome</keyword>
<feature type="binding site" evidence="11">
    <location>
        <position position="160"/>
    </location>
    <ligand>
        <name>substrate</name>
    </ligand>
</feature>
<evidence type="ECO:0000256" key="1">
    <source>
        <dbReference type="ARBA" id="ARBA00000448"/>
    </source>
</evidence>
<dbReference type="AlphaFoldDB" id="A0AA45C5Y1"/>
<proteinExistence type="inferred from homology"/>
<gene>
    <name evidence="14" type="ORF">C7380_11451</name>
</gene>
<comment type="pathway">
    <text evidence="2">Glycan metabolism; cellulose degradation.</text>
</comment>
<evidence type="ECO:0000313" key="15">
    <source>
        <dbReference type="Proteomes" id="UP000245921"/>
    </source>
</evidence>
<feature type="binding site" evidence="11">
    <location>
        <position position="291"/>
    </location>
    <ligand>
        <name>substrate</name>
    </ligand>
</feature>
<dbReference type="NCBIfam" id="TIGR03356">
    <property type="entry name" value="BGL"/>
    <property type="match status" value="1"/>
</dbReference>
<dbReference type="PRINTS" id="PR00131">
    <property type="entry name" value="GLHYDRLASE1"/>
</dbReference>
<dbReference type="EMBL" id="QGGI01000014">
    <property type="protein sequence ID" value="PWJ89648.1"/>
    <property type="molecule type" value="Genomic_DNA"/>
</dbReference>
<dbReference type="GO" id="GO:0030245">
    <property type="term" value="P:cellulose catabolic process"/>
    <property type="evidence" value="ECO:0007669"/>
    <property type="project" value="UniProtKB-KW"/>
</dbReference>
<organism evidence="14 15">
    <name type="scientific">Oceanotoga teriensis</name>
    <dbReference type="NCBI Taxonomy" id="515440"/>
    <lineage>
        <taxon>Bacteria</taxon>
        <taxon>Thermotogati</taxon>
        <taxon>Thermotogota</taxon>
        <taxon>Thermotogae</taxon>
        <taxon>Petrotogales</taxon>
        <taxon>Petrotogaceae</taxon>
        <taxon>Oceanotoga</taxon>
    </lineage>
</organism>
<dbReference type="InterPro" id="IPR017853">
    <property type="entry name" value="GH"/>
</dbReference>
<comment type="catalytic activity">
    <reaction evidence="1 13">
        <text>Hydrolysis of terminal, non-reducing beta-D-glucosyl residues with release of beta-D-glucose.</text>
        <dbReference type="EC" id="3.2.1.21"/>
    </reaction>
</comment>
<protein>
    <recommendedName>
        <fullName evidence="4 13">Beta-glucosidase</fullName>
        <ecNumber evidence="4 13">3.2.1.21</ecNumber>
    </recommendedName>
</protein>
<evidence type="ECO:0000256" key="8">
    <source>
        <dbReference type="ARBA" id="ARBA00023295"/>
    </source>
</evidence>
<comment type="caution">
    <text evidence="14">The sequence shown here is derived from an EMBL/GenBank/DDBJ whole genome shotgun (WGS) entry which is preliminary data.</text>
</comment>
<dbReference type="Pfam" id="PF00232">
    <property type="entry name" value="Glyco_hydro_1"/>
    <property type="match status" value="1"/>
</dbReference>
<dbReference type="InterPro" id="IPR001360">
    <property type="entry name" value="Glyco_hydro_1"/>
</dbReference>
<name>A0AA45C5Y1_9BACT</name>
<evidence type="ECO:0000256" key="12">
    <source>
        <dbReference type="PROSITE-ProRule" id="PRU10055"/>
    </source>
</evidence>
<dbReference type="Proteomes" id="UP000245921">
    <property type="component" value="Unassembled WGS sequence"/>
</dbReference>
<evidence type="ECO:0000256" key="7">
    <source>
        <dbReference type="ARBA" id="ARBA00023277"/>
    </source>
</evidence>
<keyword evidence="6" id="KW-0136">Cellulose degradation</keyword>
<evidence type="ECO:0000256" key="2">
    <source>
        <dbReference type="ARBA" id="ARBA00004987"/>
    </source>
</evidence>
<evidence type="ECO:0000256" key="3">
    <source>
        <dbReference type="ARBA" id="ARBA00010838"/>
    </source>
</evidence>
<accession>A0AA45C5Y1</accession>
<dbReference type="InterPro" id="IPR033132">
    <property type="entry name" value="GH_1_N_CS"/>
</dbReference>
<dbReference type="PANTHER" id="PTHR10353:SF36">
    <property type="entry name" value="LP05116P"/>
    <property type="match status" value="1"/>
</dbReference>
<feature type="binding site" evidence="11">
    <location>
        <position position="116"/>
    </location>
    <ligand>
        <name>substrate</name>
    </ligand>
</feature>
<dbReference type="RefSeq" id="WP_109605418.1">
    <property type="nucleotide sequence ID" value="NZ_QGGI01000014.1"/>
</dbReference>
<keyword evidence="8 13" id="KW-0326">Glycosidase</keyword>
<dbReference type="EC" id="3.2.1.21" evidence="4 13"/>
<dbReference type="PANTHER" id="PTHR10353">
    <property type="entry name" value="GLYCOSYL HYDROLASE"/>
    <property type="match status" value="1"/>
</dbReference>
<keyword evidence="5 13" id="KW-0378">Hydrolase</keyword>
<feature type="active site" description="Proton donor" evidence="10">
    <location>
        <position position="161"/>
    </location>
</feature>
<evidence type="ECO:0000256" key="10">
    <source>
        <dbReference type="PIRSR" id="PIRSR617736-1"/>
    </source>
</evidence>
<dbReference type="GO" id="GO:0008422">
    <property type="term" value="F:beta-glucosidase activity"/>
    <property type="evidence" value="ECO:0007669"/>
    <property type="project" value="UniProtKB-EC"/>
</dbReference>
<evidence type="ECO:0000256" key="11">
    <source>
        <dbReference type="PIRSR" id="PIRSR617736-2"/>
    </source>
</evidence>
<evidence type="ECO:0000256" key="5">
    <source>
        <dbReference type="ARBA" id="ARBA00022801"/>
    </source>
</evidence>
<feature type="binding site" evidence="11">
    <location>
        <position position="16"/>
    </location>
    <ligand>
        <name>substrate</name>
    </ligand>
</feature>
<evidence type="ECO:0000256" key="9">
    <source>
        <dbReference type="ARBA" id="ARBA00023326"/>
    </source>
</evidence>
<dbReference type="InterPro" id="IPR017736">
    <property type="entry name" value="Glyco_hydro_1_beta-glucosidase"/>
</dbReference>
<dbReference type="GO" id="GO:0005829">
    <property type="term" value="C:cytosol"/>
    <property type="evidence" value="ECO:0007669"/>
    <property type="project" value="TreeGrafter"/>
</dbReference>
<reference evidence="14 15" key="1">
    <citation type="submission" date="2018-05" db="EMBL/GenBank/DDBJ databases">
        <title>Genomic Encyclopedia of Type Strains, Phase IV (KMG-IV): sequencing the most valuable type-strain genomes for metagenomic binning, comparative biology and taxonomic classification.</title>
        <authorList>
            <person name="Goeker M."/>
        </authorList>
    </citation>
    <scope>NUCLEOTIDE SEQUENCE [LARGE SCALE GENOMIC DNA]</scope>
    <source>
        <strain evidence="14 15">DSM 24906</strain>
    </source>
</reference>